<protein>
    <submittedName>
        <fullName evidence="1">Uncharacterized protein</fullName>
    </submittedName>
</protein>
<organism evidence="1 2">
    <name type="scientific">Chitinophaga cymbidii</name>
    <dbReference type="NCBI Taxonomy" id="1096750"/>
    <lineage>
        <taxon>Bacteria</taxon>
        <taxon>Pseudomonadati</taxon>
        <taxon>Bacteroidota</taxon>
        <taxon>Chitinophagia</taxon>
        <taxon>Chitinophagales</taxon>
        <taxon>Chitinophagaceae</taxon>
        <taxon>Chitinophaga</taxon>
    </lineage>
</organism>
<accession>A0A512RFN2</accession>
<reference evidence="1 2" key="1">
    <citation type="submission" date="2019-07" db="EMBL/GenBank/DDBJ databases">
        <title>Whole genome shotgun sequence of Chitinophaga cymbidii NBRC 109752.</title>
        <authorList>
            <person name="Hosoyama A."/>
            <person name="Uohara A."/>
            <person name="Ohji S."/>
            <person name="Ichikawa N."/>
        </authorList>
    </citation>
    <scope>NUCLEOTIDE SEQUENCE [LARGE SCALE GENOMIC DNA]</scope>
    <source>
        <strain evidence="1 2">NBRC 109752</strain>
    </source>
</reference>
<gene>
    <name evidence="1" type="ORF">CCY01nite_07790</name>
</gene>
<name>A0A512RFN2_9BACT</name>
<sequence length="105" mass="11528">MKKILFFGTIMLVPILIFSFKFVDEAPCFVIGSIGYLTVTTPDGTPPNPSDPNRIPGIYNPSGAIGTYNCVTNPTITCRFIYAITEEAPNGRWFQCSGARIHNLP</sequence>
<keyword evidence="2" id="KW-1185">Reference proteome</keyword>
<dbReference type="RefSeq" id="WP_146857988.1">
    <property type="nucleotide sequence ID" value="NZ_BKAU01000001.1"/>
</dbReference>
<dbReference type="AlphaFoldDB" id="A0A512RFN2"/>
<proteinExistence type="predicted"/>
<comment type="caution">
    <text evidence="1">The sequence shown here is derived from an EMBL/GenBank/DDBJ whole genome shotgun (WGS) entry which is preliminary data.</text>
</comment>
<dbReference type="EMBL" id="BKAU01000001">
    <property type="protein sequence ID" value="GEP94519.1"/>
    <property type="molecule type" value="Genomic_DNA"/>
</dbReference>
<evidence type="ECO:0000313" key="2">
    <source>
        <dbReference type="Proteomes" id="UP000321436"/>
    </source>
</evidence>
<evidence type="ECO:0000313" key="1">
    <source>
        <dbReference type="EMBL" id="GEP94519.1"/>
    </source>
</evidence>
<dbReference type="Proteomes" id="UP000321436">
    <property type="component" value="Unassembled WGS sequence"/>
</dbReference>